<accession>A0AAU2VP44</accession>
<dbReference type="PANTHER" id="PTHR33164:SF43">
    <property type="entry name" value="HTH-TYPE TRANSCRIPTIONAL REPRESSOR YETL"/>
    <property type="match status" value="1"/>
</dbReference>
<proteinExistence type="predicted"/>
<evidence type="ECO:0000259" key="1">
    <source>
        <dbReference type="PROSITE" id="PS50995"/>
    </source>
</evidence>
<dbReference type="Pfam" id="PF12802">
    <property type="entry name" value="MarR_2"/>
    <property type="match status" value="1"/>
</dbReference>
<dbReference type="GO" id="GO:0003700">
    <property type="term" value="F:DNA-binding transcription factor activity"/>
    <property type="evidence" value="ECO:0007669"/>
    <property type="project" value="InterPro"/>
</dbReference>
<gene>
    <name evidence="2" type="ORF">OG398_11035</name>
</gene>
<dbReference type="PROSITE" id="PS50995">
    <property type="entry name" value="HTH_MARR_2"/>
    <property type="match status" value="1"/>
</dbReference>
<dbReference type="InterPro" id="IPR000835">
    <property type="entry name" value="HTH_MarR-typ"/>
</dbReference>
<dbReference type="GO" id="GO:0006950">
    <property type="term" value="P:response to stress"/>
    <property type="evidence" value="ECO:0007669"/>
    <property type="project" value="TreeGrafter"/>
</dbReference>
<dbReference type="PANTHER" id="PTHR33164">
    <property type="entry name" value="TRANSCRIPTIONAL REGULATOR, MARR FAMILY"/>
    <property type="match status" value="1"/>
</dbReference>
<feature type="domain" description="HTH marR-type" evidence="1">
    <location>
        <begin position="13"/>
        <end position="153"/>
    </location>
</feature>
<organism evidence="2">
    <name type="scientific">Streptomyces sp. NBC_00008</name>
    <dbReference type="NCBI Taxonomy" id="2903610"/>
    <lineage>
        <taxon>Bacteria</taxon>
        <taxon>Bacillati</taxon>
        <taxon>Actinomycetota</taxon>
        <taxon>Actinomycetes</taxon>
        <taxon>Kitasatosporales</taxon>
        <taxon>Streptomycetaceae</taxon>
        <taxon>Streptomyces</taxon>
    </lineage>
</organism>
<sequence length="156" mass="16759">MHQSSSASGLTDEQRIESAARGLLRGIGRLAQTLFRTGEFGLTRSQAAVLDALENRPLRVTALAAYTGMAQPRVTVVLQSLEERGLASRERRASDRRVVEAALTPAGRTLLEEGRRRMAAALLRGLDAGVEDSERAVAAARDALTTLLNAMESETS</sequence>
<evidence type="ECO:0000313" key="2">
    <source>
        <dbReference type="EMBL" id="WTW68762.1"/>
    </source>
</evidence>
<dbReference type="InterPro" id="IPR036390">
    <property type="entry name" value="WH_DNA-bd_sf"/>
</dbReference>
<dbReference type="SMART" id="SM00347">
    <property type="entry name" value="HTH_MARR"/>
    <property type="match status" value="1"/>
</dbReference>
<dbReference type="Gene3D" id="1.10.10.10">
    <property type="entry name" value="Winged helix-like DNA-binding domain superfamily/Winged helix DNA-binding domain"/>
    <property type="match status" value="1"/>
</dbReference>
<dbReference type="EMBL" id="CP108313">
    <property type="protein sequence ID" value="WTW68762.1"/>
    <property type="molecule type" value="Genomic_DNA"/>
</dbReference>
<reference evidence="2" key="1">
    <citation type="submission" date="2022-10" db="EMBL/GenBank/DDBJ databases">
        <title>The complete genomes of actinobacterial strains from the NBC collection.</title>
        <authorList>
            <person name="Joergensen T.S."/>
            <person name="Alvarez Arevalo M."/>
            <person name="Sterndorff E.B."/>
            <person name="Faurdal D."/>
            <person name="Vuksanovic O."/>
            <person name="Mourched A.-S."/>
            <person name="Charusanti P."/>
            <person name="Shaw S."/>
            <person name="Blin K."/>
            <person name="Weber T."/>
        </authorList>
    </citation>
    <scope>NUCLEOTIDE SEQUENCE</scope>
    <source>
        <strain evidence="2">NBC_00008</strain>
    </source>
</reference>
<protein>
    <submittedName>
        <fullName evidence="2">MarR family transcriptional regulator</fullName>
    </submittedName>
</protein>
<name>A0AAU2VP44_9ACTN</name>
<dbReference type="InterPro" id="IPR039422">
    <property type="entry name" value="MarR/SlyA-like"/>
</dbReference>
<dbReference type="AlphaFoldDB" id="A0AAU2VP44"/>
<dbReference type="SUPFAM" id="SSF46785">
    <property type="entry name" value="Winged helix' DNA-binding domain"/>
    <property type="match status" value="1"/>
</dbReference>
<dbReference type="InterPro" id="IPR036388">
    <property type="entry name" value="WH-like_DNA-bd_sf"/>
</dbReference>